<dbReference type="AlphaFoldDB" id="A0ABD0MFE9"/>
<dbReference type="GO" id="GO:0003964">
    <property type="term" value="F:RNA-directed DNA polymerase activity"/>
    <property type="evidence" value="ECO:0007669"/>
    <property type="project" value="UniProtKB-KW"/>
</dbReference>
<evidence type="ECO:0000256" key="4">
    <source>
        <dbReference type="ARBA" id="ARBA00022679"/>
    </source>
</evidence>
<dbReference type="InterPro" id="IPR041373">
    <property type="entry name" value="RT_RNaseH"/>
</dbReference>
<dbReference type="Gene3D" id="1.10.340.70">
    <property type="match status" value="1"/>
</dbReference>
<dbReference type="Gene3D" id="3.30.70.270">
    <property type="match status" value="1"/>
</dbReference>
<dbReference type="GO" id="GO:0004523">
    <property type="term" value="F:RNA-DNA hybrid ribonuclease activity"/>
    <property type="evidence" value="ECO:0007669"/>
    <property type="project" value="UniProtKB-EC"/>
</dbReference>
<dbReference type="InterPro" id="IPR043502">
    <property type="entry name" value="DNA/RNA_pol_sf"/>
</dbReference>
<dbReference type="PANTHER" id="PTHR37984:SF15">
    <property type="entry name" value="INTEGRASE CATALYTIC DOMAIN-CONTAINING PROTEIN"/>
    <property type="match status" value="1"/>
</dbReference>
<dbReference type="CDD" id="cd01647">
    <property type="entry name" value="RT_LTR"/>
    <property type="match status" value="1"/>
</dbReference>
<keyword evidence="6" id="KW-0540">Nuclease</keyword>
<protein>
    <recommendedName>
        <fullName evidence="10">Gypsy retrotransposon integrase-like protein 1</fullName>
        <ecNumber evidence="3">2.7.7.49</ecNumber>
        <ecNumber evidence="2">3.1.26.4</ecNumber>
    </recommendedName>
</protein>
<evidence type="ECO:0000256" key="8">
    <source>
        <dbReference type="ARBA" id="ARBA00022801"/>
    </source>
</evidence>
<dbReference type="PROSITE" id="PS50878">
    <property type="entry name" value="RT_POL"/>
    <property type="match status" value="1"/>
</dbReference>
<dbReference type="InterPro" id="IPR021109">
    <property type="entry name" value="Peptidase_aspartic_dom_sf"/>
</dbReference>
<dbReference type="Gene3D" id="3.10.10.10">
    <property type="entry name" value="HIV Type 1 Reverse Transcriptase, subunit A, domain 1"/>
    <property type="match status" value="1"/>
</dbReference>
<keyword evidence="8" id="KW-0378">Hydrolase</keyword>
<evidence type="ECO:0000256" key="5">
    <source>
        <dbReference type="ARBA" id="ARBA00022695"/>
    </source>
</evidence>
<keyword evidence="7" id="KW-0255">Endonuclease</keyword>
<accession>A0ABD0MFE9</accession>
<evidence type="ECO:0000256" key="1">
    <source>
        <dbReference type="ARBA" id="ARBA00010879"/>
    </source>
</evidence>
<dbReference type="InterPro" id="IPR041588">
    <property type="entry name" value="Integrase_H2C2"/>
</dbReference>
<dbReference type="PROSITE" id="PS00141">
    <property type="entry name" value="ASP_PROTEASE"/>
    <property type="match status" value="1"/>
</dbReference>
<proteinExistence type="inferred from homology"/>
<sequence>MIRDQLIEHTNDAKVRETLLLEPDDLSLSPAITIAVRIESAAACVSALTKQQTIADCPAPSPMPPSTLQPSQNDTLAAADSSTIMLLRRQQWLRPRPQAQTPRPCDNCGSSSHLSRAQNCPARGQTCCNCVCRSAPAVSIQAPTIIYNVYSGPVSFKACSVRLNGVCIALLLDTGASVSLLNMHTYNTFFSALPLSAPAASLCGYSDSKIDLVGSLRVTVGYGNKMVPSFTFNVACHGANLMGLDLFSALGFSLMDTKGAVILTVSTPWQQKWLSLFEGLGCLTAFAHQPLLNPTIKPVIQPLRRIPLALRDSVSAELKQLLDIGIIEPVDTSPWSGALRVCVDLRAVNKAVILDRFPLPTSEELIAQFHGSAVFSKLDLRQGYLQVPLDPSSRNLTAFVTHAGVFRYTCMPFGLSSAPSCFQKIMVSVLAGIPGVAIYLDDVVIHGPTPKSHDERLSRVFAALAEHKLTLNAEKSIFSAPTIEYVGFQLSADGITPLRSNIDPILAIPEPSSAVQRWHLYLYGRAFTLRTDHQALTTLLSTSGTGHRPLRLHCWSNRLRQYNFDLKFTPGRDNVVADLLSRSAPPHPNTPIHTDTDQVERDIIQMLHAPLQAVISLQELKEASEQDPVLSQLRVYILNGWPQEVPEGLAAFSRIKQELSCWNDTCVARGLCTVFPNTLHARVLAMAHEGHLGIVKLKQRCRERVWWPRIDKDIEALVKDCAACLLSASRLAIAALGPPAAGHIWLSPALPQEPLQRVRTSVTRQQRRMKQKFDLSAQVKVPDIKAADWVRVRRPHRDNKLASYWSAPLQVTHQLGPATFLLSDGTRWHASRLRKVPPLAHTTVVTSQATPPARQDTPALQLTPQIAPAQAPDISTNLPAGICACPSQAAQPHPRVSPRPVRIRSRPGHLQDFVSTFHV</sequence>
<feature type="domain" description="Reverse transcriptase" evidence="11">
    <location>
        <begin position="308"/>
        <end position="490"/>
    </location>
</feature>
<evidence type="ECO:0000256" key="10">
    <source>
        <dbReference type="ARBA" id="ARBA00039658"/>
    </source>
</evidence>
<gene>
    <name evidence="12" type="ORF">M9458_055789</name>
</gene>
<reference evidence="12 13" key="1">
    <citation type="submission" date="2024-05" db="EMBL/GenBank/DDBJ databases">
        <title>Genome sequencing and assembly of Indian major carp, Cirrhinus mrigala (Hamilton, 1822).</title>
        <authorList>
            <person name="Mohindra V."/>
            <person name="Chowdhury L.M."/>
            <person name="Lal K."/>
            <person name="Jena J.K."/>
        </authorList>
    </citation>
    <scope>NUCLEOTIDE SEQUENCE [LARGE SCALE GENOMIC DNA]</scope>
    <source>
        <strain evidence="12">CM1030</strain>
        <tissue evidence="12">Blood</tissue>
    </source>
</reference>
<dbReference type="InterPro" id="IPR000477">
    <property type="entry name" value="RT_dom"/>
</dbReference>
<dbReference type="EC" id="2.7.7.49" evidence="3"/>
<dbReference type="InterPro" id="IPR043128">
    <property type="entry name" value="Rev_trsase/Diguanyl_cyclase"/>
</dbReference>
<evidence type="ECO:0000259" key="11">
    <source>
        <dbReference type="PROSITE" id="PS50878"/>
    </source>
</evidence>
<evidence type="ECO:0000313" key="13">
    <source>
        <dbReference type="Proteomes" id="UP001529510"/>
    </source>
</evidence>
<evidence type="ECO:0000313" key="12">
    <source>
        <dbReference type="EMBL" id="KAL0148985.1"/>
    </source>
</evidence>
<evidence type="ECO:0000256" key="9">
    <source>
        <dbReference type="ARBA" id="ARBA00022918"/>
    </source>
</evidence>
<dbReference type="EC" id="3.1.26.4" evidence="2"/>
<evidence type="ECO:0000256" key="7">
    <source>
        <dbReference type="ARBA" id="ARBA00022759"/>
    </source>
</evidence>
<evidence type="ECO:0000256" key="6">
    <source>
        <dbReference type="ARBA" id="ARBA00022722"/>
    </source>
</evidence>
<dbReference type="Gene3D" id="2.40.70.10">
    <property type="entry name" value="Acid Proteases"/>
    <property type="match status" value="1"/>
</dbReference>
<organism evidence="12 13">
    <name type="scientific">Cirrhinus mrigala</name>
    <name type="common">Mrigala</name>
    <dbReference type="NCBI Taxonomy" id="683832"/>
    <lineage>
        <taxon>Eukaryota</taxon>
        <taxon>Metazoa</taxon>
        <taxon>Chordata</taxon>
        <taxon>Craniata</taxon>
        <taxon>Vertebrata</taxon>
        <taxon>Euteleostomi</taxon>
        <taxon>Actinopterygii</taxon>
        <taxon>Neopterygii</taxon>
        <taxon>Teleostei</taxon>
        <taxon>Ostariophysi</taxon>
        <taxon>Cypriniformes</taxon>
        <taxon>Cyprinidae</taxon>
        <taxon>Labeoninae</taxon>
        <taxon>Labeonini</taxon>
        <taxon>Cirrhinus</taxon>
    </lineage>
</organism>
<keyword evidence="9" id="KW-0695">RNA-directed DNA polymerase</keyword>
<keyword evidence="4" id="KW-0808">Transferase</keyword>
<dbReference type="Pfam" id="PF00078">
    <property type="entry name" value="RVT_1"/>
    <property type="match status" value="1"/>
</dbReference>
<dbReference type="SUPFAM" id="SSF56672">
    <property type="entry name" value="DNA/RNA polymerases"/>
    <property type="match status" value="1"/>
</dbReference>
<dbReference type="Pfam" id="PF17921">
    <property type="entry name" value="Integrase_H2C2"/>
    <property type="match status" value="1"/>
</dbReference>
<dbReference type="InterPro" id="IPR001969">
    <property type="entry name" value="Aspartic_peptidase_AS"/>
</dbReference>
<dbReference type="PANTHER" id="PTHR37984">
    <property type="entry name" value="PROTEIN CBG26694"/>
    <property type="match status" value="1"/>
</dbReference>
<keyword evidence="13" id="KW-1185">Reference proteome</keyword>
<dbReference type="SUPFAM" id="SSF50630">
    <property type="entry name" value="Acid proteases"/>
    <property type="match status" value="1"/>
</dbReference>
<comment type="caution">
    <text evidence="12">The sequence shown here is derived from an EMBL/GenBank/DDBJ whole genome shotgun (WGS) entry which is preliminary data.</text>
</comment>
<evidence type="ECO:0000256" key="2">
    <source>
        <dbReference type="ARBA" id="ARBA00012180"/>
    </source>
</evidence>
<dbReference type="FunFam" id="1.10.340.70:FF:000004">
    <property type="entry name" value="Retrovirus-related Pol polyprotein from transposon 297-like Protein"/>
    <property type="match status" value="1"/>
</dbReference>
<name>A0ABD0MFE9_CIRMR</name>
<dbReference type="EMBL" id="JAMKFB020000562">
    <property type="protein sequence ID" value="KAL0148985.1"/>
    <property type="molecule type" value="Genomic_DNA"/>
</dbReference>
<dbReference type="InterPro" id="IPR050951">
    <property type="entry name" value="Retrovirus_Pol_polyprotein"/>
</dbReference>
<keyword evidence="5" id="KW-0548">Nucleotidyltransferase</keyword>
<dbReference type="Pfam" id="PF17917">
    <property type="entry name" value="RT_RNaseH"/>
    <property type="match status" value="1"/>
</dbReference>
<evidence type="ECO:0000256" key="3">
    <source>
        <dbReference type="ARBA" id="ARBA00012493"/>
    </source>
</evidence>
<dbReference type="Proteomes" id="UP001529510">
    <property type="component" value="Unassembled WGS sequence"/>
</dbReference>
<comment type="similarity">
    <text evidence="1">Belongs to the beta type-B retroviral polymerase family. HERV class-II K(HML-2) pol subfamily.</text>
</comment>